<dbReference type="STRING" id="209880.SAMN02910343_00248"/>
<evidence type="ECO:0000256" key="1">
    <source>
        <dbReference type="SAM" id="SignalP"/>
    </source>
</evidence>
<protein>
    <submittedName>
        <fullName evidence="2">Uncharacterized protein</fullName>
    </submittedName>
</protein>
<organism evidence="2 3">
    <name type="scientific">Allisonella histaminiformans</name>
    <dbReference type="NCBI Taxonomy" id="209880"/>
    <lineage>
        <taxon>Bacteria</taxon>
        <taxon>Bacillati</taxon>
        <taxon>Bacillota</taxon>
        <taxon>Negativicutes</taxon>
        <taxon>Veillonellales</taxon>
        <taxon>Veillonellaceae</taxon>
        <taxon>Allisonella</taxon>
    </lineage>
</organism>
<proteinExistence type="predicted"/>
<feature type="signal peptide" evidence="1">
    <location>
        <begin position="1"/>
        <end position="25"/>
    </location>
</feature>
<dbReference type="GeneID" id="87755296"/>
<evidence type="ECO:0000313" key="3">
    <source>
        <dbReference type="Proteomes" id="UP000199689"/>
    </source>
</evidence>
<sequence>MFKRIFFMLSLLVFVICGQTGYAYGTNVALNDTITADGFEKSFNAVDAGDLSYVKLSKVEQTKAEEPGEISWFYCYGNENFQTANGMYSPYIILGIDKLNRIRLLSVYVDSQEDMEASWKLLMTEMRIALATLGEDKQEDGSNATFAMLDALKKGMGTYWNFKNNRRFILTRNFISAETHQGVMLSVQAEEQ</sequence>
<feature type="chain" id="PRO_5038641136" evidence="1">
    <location>
        <begin position="26"/>
        <end position="192"/>
    </location>
</feature>
<reference evidence="2 3" key="1">
    <citation type="submission" date="2016-10" db="EMBL/GenBank/DDBJ databases">
        <authorList>
            <person name="de Groot N.N."/>
        </authorList>
    </citation>
    <scope>NUCLEOTIDE SEQUENCE [LARGE SCALE GENOMIC DNA]</scope>
    <source>
        <strain evidence="2 3">DSM 15230</strain>
    </source>
</reference>
<gene>
    <name evidence="2" type="ORF">SAMN02910343_00248</name>
</gene>
<dbReference type="AlphaFoldDB" id="A0A1G5UZY0"/>
<dbReference type="RefSeq" id="WP_091363013.1">
    <property type="nucleotide sequence ID" value="NZ_FMXA01000004.1"/>
</dbReference>
<name>A0A1G5UZY0_9FIRM</name>
<dbReference type="EMBL" id="FMXA01000004">
    <property type="protein sequence ID" value="SDA39180.1"/>
    <property type="molecule type" value="Genomic_DNA"/>
</dbReference>
<accession>A0A1G5UZY0</accession>
<keyword evidence="1" id="KW-0732">Signal</keyword>
<evidence type="ECO:0000313" key="2">
    <source>
        <dbReference type="EMBL" id="SDA39180.1"/>
    </source>
</evidence>
<dbReference type="Proteomes" id="UP000199689">
    <property type="component" value="Unassembled WGS sequence"/>
</dbReference>
<keyword evidence="3" id="KW-1185">Reference proteome</keyword>